<comment type="caution">
    <text evidence="1">The sequence shown here is derived from an EMBL/GenBank/DDBJ whole genome shotgun (WGS) entry which is preliminary data.</text>
</comment>
<accession>A0ABQ3XLA5</accession>
<sequence>MTAPIPGLLGSAGPAQFEWLVHFCGRPNPAAVTPTVPLAIRNQQPWQRLFSILWEGQIRGFAPFGSDSPMVCLSESPLEHLRWLLSTRQWPPWGLLLRRQTVYDLGGGPVWYARPEQLEMLPAELRGWTVRFETGVNRSDWLHEREWRIPVPLANPVLPLPADAVPVILVGDPNWQPTALVSRTICVDDSGMQVQPGQLGHPQMVEMLELPHLWTAAERWYWDPDQQQILQIPR</sequence>
<protein>
    <submittedName>
        <fullName evidence="1">Uncharacterized protein</fullName>
    </submittedName>
</protein>
<organism evidence="1 2">
    <name type="scientific">Actinoplanes couchii</name>
    <dbReference type="NCBI Taxonomy" id="403638"/>
    <lineage>
        <taxon>Bacteria</taxon>
        <taxon>Bacillati</taxon>
        <taxon>Actinomycetota</taxon>
        <taxon>Actinomycetes</taxon>
        <taxon>Micromonosporales</taxon>
        <taxon>Micromonosporaceae</taxon>
        <taxon>Actinoplanes</taxon>
    </lineage>
</organism>
<name>A0ABQ3XLA5_9ACTN</name>
<dbReference type="RefSeq" id="WP_203805270.1">
    <property type="nucleotide sequence ID" value="NZ_BAAAQE010000117.1"/>
</dbReference>
<proteinExistence type="predicted"/>
<dbReference type="EMBL" id="BOMG01000096">
    <property type="protein sequence ID" value="GID59297.1"/>
    <property type="molecule type" value="Genomic_DNA"/>
</dbReference>
<evidence type="ECO:0000313" key="2">
    <source>
        <dbReference type="Proteomes" id="UP000612282"/>
    </source>
</evidence>
<gene>
    <name evidence="1" type="ORF">Aco03nite_077010</name>
</gene>
<evidence type="ECO:0000313" key="1">
    <source>
        <dbReference type="EMBL" id="GID59297.1"/>
    </source>
</evidence>
<dbReference type="Proteomes" id="UP000612282">
    <property type="component" value="Unassembled WGS sequence"/>
</dbReference>
<keyword evidence="2" id="KW-1185">Reference proteome</keyword>
<reference evidence="1 2" key="1">
    <citation type="submission" date="2021-01" db="EMBL/GenBank/DDBJ databases">
        <title>Whole genome shotgun sequence of Actinoplanes couchii NBRC 106145.</title>
        <authorList>
            <person name="Komaki H."/>
            <person name="Tamura T."/>
        </authorList>
    </citation>
    <scope>NUCLEOTIDE SEQUENCE [LARGE SCALE GENOMIC DNA]</scope>
    <source>
        <strain evidence="1 2">NBRC 106145</strain>
    </source>
</reference>